<feature type="transmembrane region" description="Helical" evidence="7">
    <location>
        <begin position="7"/>
        <end position="28"/>
    </location>
</feature>
<evidence type="ECO:0000256" key="1">
    <source>
        <dbReference type="ARBA" id="ARBA00004651"/>
    </source>
</evidence>
<dbReference type="RefSeq" id="WP_003784751.1">
    <property type="nucleotide sequence ID" value="NZ_CBDEMP010000045.1"/>
</dbReference>
<feature type="transmembrane region" description="Helical" evidence="7">
    <location>
        <begin position="390"/>
        <end position="410"/>
    </location>
</feature>
<comment type="subcellular location">
    <subcellularLocation>
        <location evidence="1">Cell membrane</location>
        <topology evidence="1">Multi-pass membrane protein</topology>
    </subcellularLocation>
</comment>
<keyword evidence="6 7" id="KW-0472">Membrane</keyword>
<gene>
    <name evidence="8" type="ORF">BKH33_07905</name>
</gene>
<comment type="caution">
    <text evidence="8">The sequence shown here is derived from an EMBL/GenBank/DDBJ whole genome shotgun (WGS) entry which is preliminary data.</text>
</comment>
<dbReference type="Pfam" id="PF07690">
    <property type="entry name" value="MFS_1"/>
    <property type="match status" value="1"/>
</dbReference>
<dbReference type="SUPFAM" id="SSF103473">
    <property type="entry name" value="MFS general substrate transporter"/>
    <property type="match status" value="1"/>
</dbReference>
<evidence type="ECO:0000256" key="5">
    <source>
        <dbReference type="ARBA" id="ARBA00022989"/>
    </source>
</evidence>
<dbReference type="PANTHER" id="PTHR43266">
    <property type="entry name" value="MACROLIDE-EFFLUX PROTEIN"/>
    <property type="match status" value="1"/>
</dbReference>
<feature type="transmembrane region" description="Helical" evidence="7">
    <location>
        <begin position="218"/>
        <end position="237"/>
    </location>
</feature>
<feature type="transmembrane region" description="Helical" evidence="7">
    <location>
        <begin position="252"/>
        <end position="271"/>
    </location>
</feature>
<evidence type="ECO:0000256" key="7">
    <source>
        <dbReference type="SAM" id="Phobius"/>
    </source>
</evidence>
<keyword evidence="2" id="KW-0813">Transport</keyword>
<dbReference type="CDD" id="cd06173">
    <property type="entry name" value="MFS_MefA_like"/>
    <property type="match status" value="1"/>
</dbReference>
<keyword evidence="4 7" id="KW-0812">Transmembrane</keyword>
<sequence length="416" mass="42487">MRHVGLLVLGSFINSLGTGLTAFGLAVIMLRAHGTASSVAVIQMSAFAPLVLLAPLAGVLADRYDRRLMMIIGDAGSVLGLGLILAALSSPRPSLAWICTGAVLSSCLAALTEPALRASVTDLVTEEDYVRSSGLLQLASAAKYLLAPAAAGFLMPLVGVRGLVLLDASTCLVTVGCTMTVRRALAAGASQRAAAQPGDDHDVLAGWRTITASPGLRTLVALMTLATLAIGVIQVLIKPILLPTVTTSEMGVIETIAATGMLVGAALVTAWKSAQPTTLLAAGLAGTGAAMVLVPLGPGAWWVTACGFLTFGSLPLSQAGAEVLVRTQVDNTRQARTWGTISMVTQLGYLAAYLCSGVLVDRVLQPLLEPGQRLSASLGAVVGIGPGRGAALLVGIMGLVMAMVALGVRLQRQRLA</sequence>
<dbReference type="EMBL" id="MSRR01000015">
    <property type="protein sequence ID" value="OMG35482.1"/>
    <property type="molecule type" value="Genomic_DNA"/>
</dbReference>
<organism evidence="8 9">
    <name type="scientific">Actinomyces naeslundii</name>
    <dbReference type="NCBI Taxonomy" id="1655"/>
    <lineage>
        <taxon>Bacteria</taxon>
        <taxon>Bacillati</taxon>
        <taxon>Actinomycetota</taxon>
        <taxon>Actinomycetes</taxon>
        <taxon>Actinomycetales</taxon>
        <taxon>Actinomycetaceae</taxon>
        <taxon>Actinomyces</taxon>
    </lineage>
</organism>
<feature type="transmembrane region" description="Helical" evidence="7">
    <location>
        <begin position="278"/>
        <end position="296"/>
    </location>
</feature>
<keyword evidence="3" id="KW-1003">Cell membrane</keyword>
<feature type="transmembrane region" description="Helical" evidence="7">
    <location>
        <begin position="68"/>
        <end position="88"/>
    </location>
</feature>
<feature type="transmembrane region" description="Helical" evidence="7">
    <location>
        <begin position="40"/>
        <end position="61"/>
    </location>
</feature>
<accession>A0A854EAZ0</accession>
<feature type="transmembrane region" description="Helical" evidence="7">
    <location>
        <begin position="302"/>
        <end position="325"/>
    </location>
</feature>
<dbReference type="GO" id="GO:0005886">
    <property type="term" value="C:plasma membrane"/>
    <property type="evidence" value="ECO:0007669"/>
    <property type="project" value="UniProtKB-SubCell"/>
</dbReference>
<evidence type="ECO:0000256" key="6">
    <source>
        <dbReference type="ARBA" id="ARBA00023136"/>
    </source>
</evidence>
<dbReference type="AlphaFoldDB" id="A0A854EAZ0"/>
<protein>
    <submittedName>
        <fullName evidence="8">MFS transporter</fullName>
    </submittedName>
</protein>
<dbReference type="Proteomes" id="UP000187035">
    <property type="component" value="Unassembled WGS sequence"/>
</dbReference>
<reference evidence="8 9" key="1">
    <citation type="submission" date="2016-12" db="EMBL/GenBank/DDBJ databases">
        <title>Genomic comparison of strains in the 'Actinomyces naeslundii' group.</title>
        <authorList>
            <person name="Mughal S.R."/>
            <person name="Do T."/>
            <person name="Gilbert S.C."/>
            <person name="Witherden E.A."/>
            <person name="Didelot X."/>
            <person name="Beighton D."/>
        </authorList>
    </citation>
    <scope>NUCLEOTIDE SEQUENCE [LARGE SCALE GENOMIC DNA]</scope>
    <source>
        <strain evidence="8 9">NCTC 10301</strain>
    </source>
</reference>
<evidence type="ECO:0000313" key="9">
    <source>
        <dbReference type="Proteomes" id="UP000187035"/>
    </source>
</evidence>
<evidence type="ECO:0000256" key="3">
    <source>
        <dbReference type="ARBA" id="ARBA00022475"/>
    </source>
</evidence>
<proteinExistence type="predicted"/>
<dbReference type="PANTHER" id="PTHR43266:SF2">
    <property type="entry name" value="MAJOR FACILITATOR SUPERFAMILY (MFS) PROFILE DOMAIN-CONTAINING PROTEIN"/>
    <property type="match status" value="1"/>
</dbReference>
<dbReference type="InterPro" id="IPR011701">
    <property type="entry name" value="MFS"/>
</dbReference>
<dbReference type="InterPro" id="IPR036259">
    <property type="entry name" value="MFS_trans_sf"/>
</dbReference>
<name>A0A854EAZ0_ACTNA</name>
<keyword evidence="5 7" id="KW-1133">Transmembrane helix</keyword>
<dbReference type="GO" id="GO:0022857">
    <property type="term" value="F:transmembrane transporter activity"/>
    <property type="evidence" value="ECO:0007669"/>
    <property type="project" value="InterPro"/>
</dbReference>
<evidence type="ECO:0000256" key="2">
    <source>
        <dbReference type="ARBA" id="ARBA00022448"/>
    </source>
</evidence>
<feature type="transmembrane region" description="Helical" evidence="7">
    <location>
        <begin position="337"/>
        <end position="360"/>
    </location>
</feature>
<dbReference type="GeneID" id="64257193"/>
<evidence type="ECO:0000313" key="8">
    <source>
        <dbReference type="EMBL" id="OMG35482.1"/>
    </source>
</evidence>
<evidence type="ECO:0000256" key="4">
    <source>
        <dbReference type="ARBA" id="ARBA00022692"/>
    </source>
</evidence>
<dbReference type="Gene3D" id="1.20.1250.20">
    <property type="entry name" value="MFS general substrate transporter like domains"/>
    <property type="match status" value="1"/>
</dbReference>